<feature type="transmembrane region" description="Helical" evidence="2">
    <location>
        <begin position="330"/>
        <end position="350"/>
    </location>
</feature>
<keyword evidence="5" id="KW-1185">Reference proteome</keyword>
<comment type="subcellular location">
    <subcellularLocation>
        <location evidence="1">Membrane</location>
        <topology evidence="1">Multi-pass membrane protein</topology>
    </subcellularLocation>
</comment>
<proteinExistence type="predicted"/>
<dbReference type="Pfam" id="PF07690">
    <property type="entry name" value="MFS_1"/>
    <property type="match status" value="1"/>
</dbReference>
<feature type="transmembrane region" description="Helical" evidence="2">
    <location>
        <begin position="390"/>
        <end position="409"/>
    </location>
</feature>
<feature type="transmembrane region" description="Helical" evidence="2">
    <location>
        <begin position="295"/>
        <end position="318"/>
    </location>
</feature>
<protein>
    <recommendedName>
        <fullName evidence="3">Major facilitator superfamily (MFS) profile domain-containing protein</fullName>
    </recommendedName>
</protein>
<dbReference type="GO" id="GO:0008028">
    <property type="term" value="F:monocarboxylic acid transmembrane transporter activity"/>
    <property type="evidence" value="ECO:0007669"/>
    <property type="project" value="TreeGrafter"/>
</dbReference>
<evidence type="ECO:0000259" key="3">
    <source>
        <dbReference type="PROSITE" id="PS50850"/>
    </source>
</evidence>
<dbReference type="GO" id="GO:0016020">
    <property type="term" value="C:membrane"/>
    <property type="evidence" value="ECO:0007669"/>
    <property type="project" value="UniProtKB-SubCell"/>
</dbReference>
<feature type="transmembrane region" description="Helical" evidence="2">
    <location>
        <begin position="421"/>
        <end position="440"/>
    </location>
</feature>
<feature type="transmembrane region" description="Helical" evidence="2">
    <location>
        <begin position="130"/>
        <end position="152"/>
    </location>
</feature>
<dbReference type="OrthoDB" id="6499973at2759"/>
<evidence type="ECO:0000313" key="5">
    <source>
        <dbReference type="Proteomes" id="UP000005408"/>
    </source>
</evidence>
<evidence type="ECO:0000256" key="2">
    <source>
        <dbReference type="SAM" id="Phobius"/>
    </source>
</evidence>
<feature type="transmembrane region" description="Helical" evidence="2">
    <location>
        <begin position="356"/>
        <end position="378"/>
    </location>
</feature>
<keyword evidence="2" id="KW-1133">Transmembrane helix</keyword>
<keyword evidence="2" id="KW-0812">Transmembrane</keyword>
<reference evidence="4" key="1">
    <citation type="submission" date="2022-08" db="UniProtKB">
        <authorList>
            <consortium name="EnsemblMetazoa"/>
        </authorList>
    </citation>
    <scope>IDENTIFICATION</scope>
    <source>
        <strain evidence="4">05x7-T-G4-1.051#20</strain>
    </source>
</reference>
<dbReference type="PROSITE" id="PS50850">
    <property type="entry name" value="MFS"/>
    <property type="match status" value="1"/>
</dbReference>
<dbReference type="InterPro" id="IPR036259">
    <property type="entry name" value="MFS_trans_sf"/>
</dbReference>
<dbReference type="SUPFAM" id="SSF103473">
    <property type="entry name" value="MFS general substrate transporter"/>
    <property type="match status" value="1"/>
</dbReference>
<feature type="transmembrane region" description="Helical" evidence="2">
    <location>
        <begin position="7"/>
        <end position="32"/>
    </location>
</feature>
<evidence type="ECO:0000256" key="1">
    <source>
        <dbReference type="ARBA" id="ARBA00004141"/>
    </source>
</evidence>
<organism evidence="4 5">
    <name type="scientific">Magallana gigas</name>
    <name type="common">Pacific oyster</name>
    <name type="synonym">Crassostrea gigas</name>
    <dbReference type="NCBI Taxonomy" id="29159"/>
    <lineage>
        <taxon>Eukaryota</taxon>
        <taxon>Metazoa</taxon>
        <taxon>Spiralia</taxon>
        <taxon>Lophotrochozoa</taxon>
        <taxon>Mollusca</taxon>
        <taxon>Bivalvia</taxon>
        <taxon>Autobranchia</taxon>
        <taxon>Pteriomorphia</taxon>
        <taxon>Ostreida</taxon>
        <taxon>Ostreoidea</taxon>
        <taxon>Ostreidae</taxon>
        <taxon>Magallana</taxon>
    </lineage>
</organism>
<feature type="transmembrane region" description="Helical" evidence="2">
    <location>
        <begin position="98"/>
        <end position="118"/>
    </location>
</feature>
<feature type="transmembrane region" description="Helical" evidence="2">
    <location>
        <begin position="75"/>
        <end position="92"/>
    </location>
</feature>
<dbReference type="InterPro" id="IPR020846">
    <property type="entry name" value="MFS_dom"/>
</dbReference>
<feature type="transmembrane region" description="Helical" evidence="2">
    <location>
        <begin position="252"/>
        <end position="275"/>
    </location>
</feature>
<feature type="domain" description="Major facilitator superfamily (MFS) profile" evidence="3">
    <location>
        <begin position="5"/>
        <end position="444"/>
    </location>
</feature>
<dbReference type="EnsemblMetazoa" id="G1152.1">
    <property type="protein sequence ID" value="G1152.1:cds"/>
    <property type="gene ID" value="G1152"/>
</dbReference>
<keyword evidence="2" id="KW-0472">Membrane</keyword>
<dbReference type="InterPro" id="IPR011701">
    <property type="entry name" value="MFS"/>
</dbReference>
<dbReference type="AlphaFoldDB" id="A0A8W8HY91"/>
<sequence>MNNTWGLAIAVSAFLIQFILYGISLSFGIYVIELQKEFDQGLSLISSIGSIHFGIQLSTGPLASFLMRKMSYTKVCLLGALLSSIGLSVLPFTPNLPYLIVFYGVLTGLGYGFLYVPSHTLSGLWFEQKRGLVTGVVTSGSSLGGVVFPFIIKNLIEMYGWRGSMFIIAAVNLQLFILAGLLRESPIQREWKRTKTRTVNAELSESTTTIFTVHDVSENSNGCHGSTIANGRSSQETRKMVKTPLKKQKSTLVLLQLLSNGPYVLFTINNVLWNIGSSSLVLLSPDYFTKIGLSLTQAATLLSISQGTTVCGSIVGALLMNHHSINRCMLYLSTNFVAGLCIIALTLPVLHTMLALTLVNSLLGLAFGISLGLIVVMVSDFVGSRLIGDGMGYLMLACGVGCFIGPPVGGYLKQQTDSYESAFYFAGLSVLLSGIVLLIIPMRDCFKRSNKYSISGSSKPRENITK</sequence>
<dbReference type="Gene3D" id="1.20.1250.20">
    <property type="entry name" value="MFS general substrate transporter like domains"/>
    <property type="match status" value="2"/>
</dbReference>
<dbReference type="PANTHER" id="PTHR11360">
    <property type="entry name" value="MONOCARBOXYLATE TRANSPORTER"/>
    <property type="match status" value="1"/>
</dbReference>
<dbReference type="PANTHER" id="PTHR11360:SF284">
    <property type="entry name" value="EG:103B4.3 PROTEIN-RELATED"/>
    <property type="match status" value="1"/>
</dbReference>
<dbReference type="InterPro" id="IPR050327">
    <property type="entry name" value="Proton-linked_MCT"/>
</dbReference>
<name>A0A8W8HY91_MAGGI</name>
<feature type="transmembrane region" description="Helical" evidence="2">
    <location>
        <begin position="164"/>
        <end position="182"/>
    </location>
</feature>
<accession>A0A8W8HY91</accession>
<evidence type="ECO:0000313" key="4">
    <source>
        <dbReference type="EnsemblMetazoa" id="G1152.1:cds"/>
    </source>
</evidence>
<dbReference type="OMA" id="HICTRET"/>
<feature type="transmembrane region" description="Helical" evidence="2">
    <location>
        <begin position="44"/>
        <end position="63"/>
    </location>
</feature>
<dbReference type="Proteomes" id="UP000005408">
    <property type="component" value="Unassembled WGS sequence"/>
</dbReference>